<keyword evidence="3" id="KW-1185">Reference proteome</keyword>
<sequence>MGGLSLTGLWLFLAAVLSTSVYLAVASVWVANKTAYRPDAAQPTGSLSPFLTTVALVYGALLGFTVVVAWEQFSSAEANVTNESSTLATMYRQTVSLPAPDQAPTRELLRDYTAAVKAEWGSRGDGAASAAARTAITDMYRMLGQQQPSSANPINAEMRQQLNVLTTQRNTRILDAKPRIPGLLWSGLLFGAVLLIGLIGFTHLSNPLNHMFLSSAIAILLGLLLFLIFLLDHPFGRELGVTPASFDYVVQVFDGVDDGK</sequence>
<organism evidence="2 3">
    <name type="scientific">Mycolicibacterium brisbanense</name>
    <dbReference type="NCBI Taxonomy" id="146020"/>
    <lineage>
        <taxon>Bacteria</taxon>
        <taxon>Bacillati</taxon>
        <taxon>Actinomycetota</taxon>
        <taxon>Actinomycetes</taxon>
        <taxon>Mycobacteriales</taxon>
        <taxon>Mycobacteriaceae</taxon>
        <taxon>Mycolicibacterium</taxon>
    </lineage>
</organism>
<keyword evidence="1" id="KW-1133">Transmembrane helix</keyword>
<evidence type="ECO:0008006" key="4">
    <source>
        <dbReference type="Google" id="ProtNLM"/>
    </source>
</evidence>
<feature type="transmembrane region" description="Helical" evidence="1">
    <location>
        <begin position="182"/>
        <end position="204"/>
    </location>
</feature>
<name>A0A117I6C0_9MYCO</name>
<dbReference type="Pfam" id="PF14023">
    <property type="entry name" value="Bestrophin-like"/>
    <property type="match status" value="1"/>
</dbReference>
<comment type="caution">
    <text evidence="2">The sequence shown here is derived from an EMBL/GenBank/DDBJ whole genome shotgun (WGS) entry which is preliminary data.</text>
</comment>
<feature type="transmembrane region" description="Helical" evidence="1">
    <location>
        <begin position="50"/>
        <end position="70"/>
    </location>
</feature>
<dbReference type="InterPro" id="IPR025333">
    <property type="entry name" value="DUF4239"/>
</dbReference>
<gene>
    <name evidence="2" type="ORF">RMCB_3875</name>
</gene>
<dbReference type="OrthoDB" id="4695125at2"/>
<dbReference type="EMBL" id="BCSX01000035">
    <property type="protein sequence ID" value="GAS89779.1"/>
    <property type="molecule type" value="Genomic_DNA"/>
</dbReference>
<evidence type="ECO:0000313" key="2">
    <source>
        <dbReference type="EMBL" id="GAS89779.1"/>
    </source>
</evidence>
<proteinExistence type="predicted"/>
<dbReference type="Proteomes" id="UP000069620">
    <property type="component" value="Unassembled WGS sequence"/>
</dbReference>
<reference evidence="3" key="1">
    <citation type="journal article" date="2016" name="Genome Announc.">
        <title>Draft Genome Sequences of Five Rapidly Growing Mycobacterium Species, M. thermoresistibile, M. fortuitum subsp. acetamidolyticum, M. canariasense, M. brisbanense, and M. novocastrense.</title>
        <authorList>
            <person name="Katahira K."/>
            <person name="Ogura Y."/>
            <person name="Gotoh Y."/>
            <person name="Hayashi T."/>
        </authorList>
    </citation>
    <scope>NUCLEOTIDE SEQUENCE [LARGE SCALE GENOMIC DNA]</scope>
    <source>
        <strain evidence="3">JCM15654</strain>
    </source>
</reference>
<keyword evidence="1" id="KW-0472">Membrane</keyword>
<evidence type="ECO:0000313" key="3">
    <source>
        <dbReference type="Proteomes" id="UP000069620"/>
    </source>
</evidence>
<feature type="transmembrane region" description="Helical" evidence="1">
    <location>
        <begin position="210"/>
        <end position="231"/>
    </location>
</feature>
<accession>A0A117I6C0</accession>
<reference evidence="3" key="2">
    <citation type="submission" date="2016-02" db="EMBL/GenBank/DDBJ databases">
        <title>Draft genome sequence of five rapidly growing Mycobacterium species.</title>
        <authorList>
            <person name="Katahira K."/>
            <person name="Gotou Y."/>
            <person name="Iida K."/>
            <person name="Ogura Y."/>
            <person name="Hayashi T."/>
        </authorList>
    </citation>
    <scope>NUCLEOTIDE SEQUENCE [LARGE SCALE GENOMIC DNA]</scope>
    <source>
        <strain evidence="3">JCM15654</strain>
    </source>
</reference>
<evidence type="ECO:0000256" key="1">
    <source>
        <dbReference type="SAM" id="Phobius"/>
    </source>
</evidence>
<dbReference type="RefSeq" id="WP_062830099.1">
    <property type="nucleotide sequence ID" value="NZ_BCSX01000035.1"/>
</dbReference>
<dbReference type="STRING" id="146020.RMCB_3875"/>
<dbReference type="AlphaFoldDB" id="A0A117I6C0"/>
<keyword evidence="1" id="KW-0812">Transmembrane</keyword>
<protein>
    <recommendedName>
        <fullName evidence="4">DUF4239 domain-containing protein</fullName>
    </recommendedName>
</protein>